<keyword evidence="12 15" id="KW-0472">Membrane</keyword>
<evidence type="ECO:0000256" key="7">
    <source>
        <dbReference type="ARBA" id="ARBA00022824"/>
    </source>
</evidence>
<dbReference type="GO" id="GO:0005506">
    <property type="term" value="F:iron ion binding"/>
    <property type="evidence" value="ECO:0007669"/>
    <property type="project" value="InterPro"/>
</dbReference>
<evidence type="ECO:0000256" key="3">
    <source>
        <dbReference type="ARBA" id="ARBA00004406"/>
    </source>
</evidence>
<keyword evidence="9 14" id="KW-0560">Oxidoreductase</keyword>
<dbReference type="GO" id="GO:0005789">
    <property type="term" value="C:endoplasmic reticulum membrane"/>
    <property type="evidence" value="ECO:0007669"/>
    <property type="project" value="UniProtKB-SubCell"/>
</dbReference>
<evidence type="ECO:0000313" key="17">
    <source>
        <dbReference type="Proteomes" id="UP000694569"/>
    </source>
</evidence>
<dbReference type="GO" id="GO:0020037">
    <property type="term" value="F:heme binding"/>
    <property type="evidence" value="ECO:0007669"/>
    <property type="project" value="InterPro"/>
</dbReference>
<dbReference type="PRINTS" id="PR00385">
    <property type="entry name" value="P450"/>
</dbReference>
<reference evidence="16" key="1">
    <citation type="submission" date="2025-08" db="UniProtKB">
        <authorList>
            <consortium name="Ensembl"/>
        </authorList>
    </citation>
    <scope>IDENTIFICATION</scope>
</reference>
<dbReference type="Gene3D" id="1.10.630.10">
    <property type="entry name" value="Cytochrome P450"/>
    <property type="match status" value="1"/>
</dbReference>
<dbReference type="PANTHER" id="PTHR24300:SF394">
    <property type="entry name" value="CYTOCHROME P450 2H2"/>
    <property type="match status" value="1"/>
</dbReference>
<dbReference type="GO" id="GO:0008392">
    <property type="term" value="F:arachidonate epoxygenase activity"/>
    <property type="evidence" value="ECO:0007669"/>
    <property type="project" value="TreeGrafter"/>
</dbReference>
<comment type="subcellular location">
    <subcellularLocation>
        <location evidence="3">Endoplasmic reticulum membrane</location>
        <topology evidence="3">Peripheral membrane protein</topology>
    </subcellularLocation>
    <subcellularLocation>
        <location evidence="2">Microsome membrane</location>
        <topology evidence="2">Peripheral membrane protein</topology>
    </subcellularLocation>
</comment>
<keyword evidence="5 13" id="KW-0349">Heme</keyword>
<dbReference type="GO" id="GO:0019373">
    <property type="term" value="P:epoxygenase P450 pathway"/>
    <property type="evidence" value="ECO:0007669"/>
    <property type="project" value="TreeGrafter"/>
</dbReference>
<dbReference type="InterPro" id="IPR050182">
    <property type="entry name" value="Cytochrome_P450_fam2"/>
</dbReference>
<feature type="binding site" description="axial binding residue" evidence="13">
    <location>
        <position position="449"/>
    </location>
    <ligand>
        <name>heme</name>
        <dbReference type="ChEBI" id="CHEBI:30413"/>
    </ligand>
    <ligandPart>
        <name>Fe</name>
        <dbReference type="ChEBI" id="CHEBI:18248"/>
    </ligandPart>
</feature>
<keyword evidence="6 13" id="KW-0479">Metal-binding</keyword>
<dbReference type="InterPro" id="IPR002401">
    <property type="entry name" value="Cyt_P450_E_grp-I"/>
</dbReference>
<evidence type="ECO:0000256" key="8">
    <source>
        <dbReference type="ARBA" id="ARBA00022848"/>
    </source>
</evidence>
<keyword evidence="15" id="KW-1133">Transmembrane helix</keyword>
<dbReference type="InterPro" id="IPR008067">
    <property type="entry name" value="Cyt_P450_E_grp-I_CYP2A-like"/>
</dbReference>
<evidence type="ECO:0000256" key="1">
    <source>
        <dbReference type="ARBA" id="ARBA00001971"/>
    </source>
</evidence>
<evidence type="ECO:0000256" key="9">
    <source>
        <dbReference type="ARBA" id="ARBA00023002"/>
    </source>
</evidence>
<dbReference type="PRINTS" id="PR01684">
    <property type="entry name" value="EP450ICYP2A"/>
</dbReference>
<evidence type="ECO:0000256" key="12">
    <source>
        <dbReference type="ARBA" id="ARBA00023136"/>
    </source>
</evidence>
<evidence type="ECO:0000256" key="10">
    <source>
        <dbReference type="ARBA" id="ARBA00023004"/>
    </source>
</evidence>
<evidence type="ECO:0000256" key="15">
    <source>
        <dbReference type="SAM" id="Phobius"/>
    </source>
</evidence>
<dbReference type="GO" id="GO:0006805">
    <property type="term" value="P:xenobiotic metabolic process"/>
    <property type="evidence" value="ECO:0007669"/>
    <property type="project" value="TreeGrafter"/>
</dbReference>
<dbReference type="GeneTree" id="ENSGT00940000155736"/>
<evidence type="ECO:0000256" key="4">
    <source>
        <dbReference type="ARBA" id="ARBA00010617"/>
    </source>
</evidence>
<dbReference type="FunFam" id="1.10.630.10:FF:000238">
    <property type="entry name" value="Cytochrome P450 2A6"/>
    <property type="match status" value="1"/>
</dbReference>
<proteinExistence type="inferred from homology"/>
<evidence type="ECO:0000256" key="13">
    <source>
        <dbReference type="PIRSR" id="PIRSR602401-1"/>
    </source>
</evidence>
<comment type="cofactor">
    <cofactor evidence="1 13">
        <name>heme</name>
        <dbReference type="ChEBI" id="CHEBI:30413"/>
    </cofactor>
</comment>
<comment type="similarity">
    <text evidence="4 14">Belongs to the cytochrome P450 family.</text>
</comment>
<evidence type="ECO:0000256" key="6">
    <source>
        <dbReference type="ARBA" id="ARBA00022723"/>
    </source>
</evidence>
<keyword evidence="10 13" id="KW-0408">Iron</keyword>
<keyword evidence="17" id="KW-1185">Reference proteome</keyword>
<evidence type="ECO:0000256" key="11">
    <source>
        <dbReference type="ARBA" id="ARBA00023033"/>
    </source>
</evidence>
<dbReference type="InterPro" id="IPR017972">
    <property type="entry name" value="Cyt_P450_CS"/>
</dbReference>
<evidence type="ECO:0000313" key="16">
    <source>
        <dbReference type="Ensembl" id="ENSLLEP00000039917.1"/>
    </source>
</evidence>
<keyword evidence="8" id="KW-0492">Microsome</keyword>
<accession>A0A8C5QN34</accession>
<reference evidence="16" key="2">
    <citation type="submission" date="2025-09" db="UniProtKB">
        <authorList>
            <consortium name="Ensembl"/>
        </authorList>
    </citation>
    <scope>IDENTIFICATION</scope>
</reference>
<dbReference type="Ensembl" id="ENSLLET00000041526.1">
    <property type="protein sequence ID" value="ENSLLEP00000039917.1"/>
    <property type="gene ID" value="ENSLLEG00000025190.1"/>
</dbReference>
<keyword evidence="7" id="KW-0256">Endoplasmic reticulum</keyword>
<dbReference type="PROSITE" id="PS00086">
    <property type="entry name" value="CYTOCHROME_P450"/>
    <property type="match status" value="1"/>
</dbReference>
<name>A0A8C5QN34_9ANUR</name>
<dbReference type="PANTHER" id="PTHR24300">
    <property type="entry name" value="CYTOCHROME P450 508A4-RELATED"/>
    <property type="match status" value="1"/>
</dbReference>
<evidence type="ECO:0000256" key="2">
    <source>
        <dbReference type="ARBA" id="ARBA00004174"/>
    </source>
</evidence>
<dbReference type="GO" id="GO:0016712">
    <property type="term" value="F:oxidoreductase activity, acting on paired donors, with incorporation or reduction of molecular oxygen, reduced flavin or flavoprotein as one donor, and incorporation of one atom of oxygen"/>
    <property type="evidence" value="ECO:0007669"/>
    <property type="project" value="InterPro"/>
</dbReference>
<dbReference type="PRINTS" id="PR00463">
    <property type="entry name" value="EP450I"/>
</dbReference>
<keyword evidence="15" id="KW-0812">Transmembrane</keyword>
<dbReference type="OrthoDB" id="1055148at2759"/>
<evidence type="ECO:0000256" key="5">
    <source>
        <dbReference type="ARBA" id="ARBA00022617"/>
    </source>
</evidence>
<sequence length="507" mass="58001">MALGLVGTFLVVSCISLLLYLTIWRDKRKEENLPPGPRPLPLLGNVSQISMKEMPRSLMKLGETYGPVYLLHLFGQRAVVFIGCDAVKEILLDHGDAILDRGNLEMINLLFENSGVIMTNGERWKTMRRFSLTTLRNFGMGKRSIEERIQEEARALAEEFGKGKFDENTAESIHDAPFDPIHLLGQAVSNVICSVVFGERFDYEDNEYKSLIANLRDLNMLLNSNVGQIFQLAPNLLRRLPGPQQELIKTVHRLKEFLRNIVRMHRETLDPNCPRDLTDCFLMKMEEEKNNPGTEFHEDNLLGTIRDLFFAGTDTSSVTLRYGFLLMLKYPEIQEKVHHEIDQVIGQDRCPSVEDRSKMPYTDAVIHEIQRFGDIVPAGLPRLTTRDIMFRGYNIYKGTMIVPLLTSSLKDPKYFKNPAQFDPGHFLDDTGSFKKNDAFMPFSAGKRVCVGEGLARMEIFLFFTTIMQRFTLKPKVDTEDIDITPEPNTNGSRPRPYEMYTVLRSES</sequence>
<organism evidence="16 17">
    <name type="scientific">Leptobrachium leishanense</name>
    <name type="common">Leishan spiny toad</name>
    <dbReference type="NCBI Taxonomy" id="445787"/>
    <lineage>
        <taxon>Eukaryota</taxon>
        <taxon>Metazoa</taxon>
        <taxon>Chordata</taxon>
        <taxon>Craniata</taxon>
        <taxon>Vertebrata</taxon>
        <taxon>Euteleostomi</taxon>
        <taxon>Amphibia</taxon>
        <taxon>Batrachia</taxon>
        <taxon>Anura</taxon>
        <taxon>Pelobatoidea</taxon>
        <taxon>Megophryidae</taxon>
        <taxon>Leptobrachium</taxon>
    </lineage>
</organism>
<keyword evidence="11 14" id="KW-0503">Monooxygenase</keyword>
<dbReference type="InterPro" id="IPR036396">
    <property type="entry name" value="Cyt_P450_sf"/>
</dbReference>
<dbReference type="AlphaFoldDB" id="A0A8C5QN34"/>
<dbReference type="SUPFAM" id="SSF48264">
    <property type="entry name" value="Cytochrome P450"/>
    <property type="match status" value="1"/>
</dbReference>
<dbReference type="InterPro" id="IPR001128">
    <property type="entry name" value="Cyt_P450"/>
</dbReference>
<dbReference type="Proteomes" id="UP000694569">
    <property type="component" value="Unplaced"/>
</dbReference>
<protein>
    <submittedName>
        <fullName evidence="16">Uncharacterized protein</fullName>
    </submittedName>
</protein>
<feature type="transmembrane region" description="Helical" evidence="15">
    <location>
        <begin position="6"/>
        <end position="24"/>
    </location>
</feature>
<evidence type="ECO:0000256" key="14">
    <source>
        <dbReference type="RuleBase" id="RU000461"/>
    </source>
</evidence>
<dbReference type="Pfam" id="PF00067">
    <property type="entry name" value="p450"/>
    <property type="match status" value="1"/>
</dbReference>